<keyword evidence="1" id="KW-1133">Transmembrane helix</keyword>
<keyword evidence="1" id="KW-0472">Membrane</keyword>
<name>A0A098G5V5_9GAMM</name>
<organism evidence="2 3">
    <name type="scientific">Legionella fallonii LLAP-10</name>
    <dbReference type="NCBI Taxonomy" id="1212491"/>
    <lineage>
        <taxon>Bacteria</taxon>
        <taxon>Pseudomonadati</taxon>
        <taxon>Pseudomonadota</taxon>
        <taxon>Gammaproteobacteria</taxon>
        <taxon>Legionellales</taxon>
        <taxon>Legionellaceae</taxon>
        <taxon>Legionella</taxon>
    </lineage>
</organism>
<keyword evidence="3" id="KW-1185">Reference proteome</keyword>
<reference evidence="3" key="1">
    <citation type="submission" date="2014-09" db="EMBL/GenBank/DDBJ databases">
        <authorList>
            <person name="Gomez-Valero L."/>
        </authorList>
    </citation>
    <scope>NUCLEOTIDE SEQUENCE [LARGE SCALE GENOMIC DNA]</scope>
    <source>
        <strain evidence="3">ATCC700992</strain>
    </source>
</reference>
<keyword evidence="1" id="KW-0812">Transmembrane</keyword>
<dbReference type="EMBL" id="LN614827">
    <property type="protein sequence ID" value="CEG57351.1"/>
    <property type="molecule type" value="Genomic_DNA"/>
</dbReference>
<sequence>MLTAAFICLIFAIIAVFLGYKRTQTTYTLIAKIFFYFFAITFYTLVVSHIVNTSPPISPAHASQRLL</sequence>
<feature type="transmembrane region" description="Helical" evidence="1">
    <location>
        <begin position="29"/>
        <end position="51"/>
    </location>
</feature>
<proteinExistence type="predicted"/>
<dbReference type="Proteomes" id="UP000032430">
    <property type="component" value="Chromosome I"/>
</dbReference>
<dbReference type="AlphaFoldDB" id="A0A098G5V5"/>
<evidence type="ECO:0000256" key="1">
    <source>
        <dbReference type="SAM" id="Phobius"/>
    </source>
</evidence>
<evidence type="ECO:0000313" key="2">
    <source>
        <dbReference type="EMBL" id="CEG57351.1"/>
    </source>
</evidence>
<protein>
    <submittedName>
        <fullName evidence="2">UPF0391 membrane protein</fullName>
    </submittedName>
</protein>
<dbReference type="KEGG" id="lfa:LFA_1960"/>
<gene>
    <name evidence="2" type="ORF">LFA_1960</name>
</gene>
<accession>A0A098G5V5</accession>
<evidence type="ECO:0000313" key="3">
    <source>
        <dbReference type="Proteomes" id="UP000032430"/>
    </source>
</evidence>
<dbReference type="HOGENOM" id="CLU_2807152_0_0_6"/>